<dbReference type="Gene3D" id="4.10.110.10">
    <property type="entry name" value="Spasmolytic Protein, domain 1"/>
    <property type="match status" value="1"/>
</dbReference>
<keyword evidence="9" id="KW-1185">Reference proteome</keyword>
<dbReference type="Gene3D" id="2.40.10.10">
    <property type="entry name" value="Trypsin-like serine proteases"/>
    <property type="match status" value="1"/>
</dbReference>
<feature type="domain" description="Peptidase S1" evidence="6">
    <location>
        <begin position="624"/>
        <end position="880"/>
    </location>
</feature>
<dbReference type="PROSITE" id="PS00135">
    <property type="entry name" value="TRYPSIN_SER"/>
    <property type="match status" value="1"/>
</dbReference>
<evidence type="ECO:0000259" key="7">
    <source>
        <dbReference type="PROSITE" id="PS51448"/>
    </source>
</evidence>
<dbReference type="CDD" id="cd00190">
    <property type="entry name" value="Tryp_SPc"/>
    <property type="match status" value="1"/>
</dbReference>
<dbReference type="InterPro" id="IPR018114">
    <property type="entry name" value="TRYPSIN_HIS"/>
</dbReference>
<dbReference type="EMBL" id="CAWYQH010000141">
    <property type="protein sequence ID" value="CAK8694670.1"/>
    <property type="molecule type" value="Genomic_DNA"/>
</dbReference>
<keyword evidence="1 5" id="KW-0645">Protease</keyword>
<dbReference type="PRINTS" id="PR00722">
    <property type="entry name" value="CHYMOTRYPSIN"/>
</dbReference>
<dbReference type="Pfam" id="PF00089">
    <property type="entry name" value="Trypsin"/>
    <property type="match status" value="1"/>
</dbReference>
<dbReference type="InterPro" id="IPR017957">
    <property type="entry name" value="P_trefoil_CS"/>
</dbReference>
<dbReference type="InterPro" id="IPR001314">
    <property type="entry name" value="Peptidase_S1A"/>
</dbReference>
<name>A0ABP0GSH1_CLALP</name>
<dbReference type="CDD" id="cd00111">
    <property type="entry name" value="Trefoil"/>
    <property type="match status" value="1"/>
</dbReference>
<feature type="domain" description="P-type" evidence="7">
    <location>
        <begin position="175"/>
        <end position="230"/>
    </location>
</feature>
<evidence type="ECO:0000256" key="5">
    <source>
        <dbReference type="RuleBase" id="RU363034"/>
    </source>
</evidence>
<dbReference type="Pfam" id="PF00088">
    <property type="entry name" value="Trefoil"/>
    <property type="match status" value="1"/>
</dbReference>
<dbReference type="Proteomes" id="UP001642483">
    <property type="component" value="Unassembled WGS sequence"/>
</dbReference>
<dbReference type="SMART" id="SM00020">
    <property type="entry name" value="Tryp_SPc"/>
    <property type="match status" value="1"/>
</dbReference>
<reference evidence="8 9" key="1">
    <citation type="submission" date="2024-02" db="EMBL/GenBank/DDBJ databases">
        <authorList>
            <person name="Daric V."/>
            <person name="Darras S."/>
        </authorList>
    </citation>
    <scope>NUCLEOTIDE SEQUENCE [LARGE SCALE GENOMIC DNA]</scope>
</reference>
<dbReference type="InterPro" id="IPR044913">
    <property type="entry name" value="P_trefoil_dom_sf"/>
</dbReference>
<dbReference type="PANTHER" id="PTHR24252">
    <property type="entry name" value="ACROSIN-RELATED"/>
    <property type="match status" value="1"/>
</dbReference>
<dbReference type="InterPro" id="IPR033116">
    <property type="entry name" value="TRYPSIN_SER"/>
</dbReference>
<dbReference type="PROSITE" id="PS50240">
    <property type="entry name" value="TRYPSIN_DOM"/>
    <property type="match status" value="1"/>
</dbReference>
<dbReference type="SUPFAM" id="SSF50494">
    <property type="entry name" value="Trypsin-like serine proteases"/>
    <property type="match status" value="1"/>
</dbReference>
<dbReference type="SMART" id="SM00018">
    <property type="entry name" value="PD"/>
    <property type="match status" value="1"/>
</dbReference>
<evidence type="ECO:0000256" key="4">
    <source>
        <dbReference type="PROSITE-ProRule" id="PRU00779"/>
    </source>
</evidence>
<accession>A0ABP0GSH1</accession>
<evidence type="ECO:0000256" key="3">
    <source>
        <dbReference type="ARBA" id="ARBA00023157"/>
    </source>
</evidence>
<evidence type="ECO:0000313" key="9">
    <source>
        <dbReference type="Proteomes" id="UP001642483"/>
    </source>
</evidence>
<feature type="disulfide bond" evidence="4">
    <location>
        <begin position="55"/>
        <end position="70"/>
    </location>
</feature>
<dbReference type="PROSITE" id="PS51448">
    <property type="entry name" value="P_TREFOIL_2"/>
    <property type="match status" value="2"/>
</dbReference>
<evidence type="ECO:0000256" key="2">
    <source>
        <dbReference type="ARBA" id="ARBA00022825"/>
    </source>
</evidence>
<keyword evidence="5" id="KW-0378">Hydrolase</keyword>
<dbReference type="InterPro" id="IPR000519">
    <property type="entry name" value="P_trefoil_dom"/>
</dbReference>
<keyword evidence="3 4" id="KW-1015">Disulfide bond</keyword>
<dbReference type="InterPro" id="IPR001254">
    <property type="entry name" value="Trypsin_dom"/>
</dbReference>
<organism evidence="8 9">
    <name type="scientific">Clavelina lepadiformis</name>
    <name type="common">Light-bulb sea squirt</name>
    <name type="synonym">Ascidia lepadiformis</name>
    <dbReference type="NCBI Taxonomy" id="159417"/>
    <lineage>
        <taxon>Eukaryota</taxon>
        <taxon>Metazoa</taxon>
        <taxon>Chordata</taxon>
        <taxon>Tunicata</taxon>
        <taxon>Ascidiacea</taxon>
        <taxon>Aplousobranchia</taxon>
        <taxon>Clavelinidae</taxon>
        <taxon>Clavelina</taxon>
    </lineage>
</organism>
<dbReference type="PANTHER" id="PTHR24252:SF7">
    <property type="entry name" value="HYALIN"/>
    <property type="match status" value="1"/>
</dbReference>
<dbReference type="PROSITE" id="PS00134">
    <property type="entry name" value="TRYPSIN_HIS"/>
    <property type="match status" value="1"/>
</dbReference>
<dbReference type="SUPFAM" id="SSF57492">
    <property type="entry name" value="Trefoil"/>
    <property type="match status" value="1"/>
</dbReference>
<dbReference type="PROSITE" id="PS00025">
    <property type="entry name" value="P_TREFOIL_1"/>
    <property type="match status" value="1"/>
</dbReference>
<comment type="caution">
    <text evidence="8">The sequence shown here is derived from an EMBL/GenBank/DDBJ whole genome shotgun (WGS) entry which is preliminary data.</text>
</comment>
<keyword evidence="2 5" id="KW-0720">Serine protease</keyword>
<gene>
    <name evidence="8" type="ORF">CVLEPA_LOCUS28023</name>
</gene>
<proteinExistence type="predicted"/>
<dbReference type="InterPro" id="IPR009003">
    <property type="entry name" value="Peptidase_S1_PA"/>
</dbReference>
<protein>
    <submittedName>
        <fullName evidence="8">Uncharacterized protein</fullName>
    </submittedName>
</protein>
<evidence type="ECO:0000256" key="1">
    <source>
        <dbReference type="ARBA" id="ARBA00022670"/>
    </source>
</evidence>
<evidence type="ECO:0000259" key="6">
    <source>
        <dbReference type="PROSITE" id="PS50240"/>
    </source>
</evidence>
<dbReference type="InterPro" id="IPR043504">
    <property type="entry name" value="Peptidase_S1_PA_chymotrypsin"/>
</dbReference>
<sequence length="890" mass="96141">MNISPYIMHSYSALIFALAIISRNLPTCKGFQGLVERRQELPECGTILETIRLDCGYGGITPNECTKAGCCFLPTDSSGIPWCFYRNETAIIHRTTTQPSPVTTMASMKNQTPDWLKKLIGITKELRNQDMYPTTIPTTTESTDLSILTILIEDELMCQKTNRLYDTLRDARGESTCSTDLDERVPCVKGKLKKEKGQSECSACVKLSCCYDPMIKKNGGNIAPHCYKERKLVKTTTSTTIEVTTTTPPDKIWSGINPAFQPGQKPGLSLNISTGLSTLLKNFLSNRPGTQQQVSSGSIFGTSLPSGSLLGTGGNTNIFSSLSSLRRPTSGGSSSLASSDIISQVSSGTQTNPLSILSLLQKPKAGETQKTSSTSNAVLALWNKLKNSTSISNLLSFSSLLKPSTGLAGGSSSASLLPSTTLPTSSTGSFLSNLLSGQSTTNSALMNLLLGNNKQTSFGGNSLGTSALLSLINKPSSGQTSSGSGSTLSNLLSSYGQSSTSGSTSSVSSILNYLNNRNKPNVTTHNTTFKNQLSNNFLQNKFGTSGSNSGLNSLFTNLILGSKVGASTNQPSTVKNISNAEVPKQPSGISLTFETAQYPLPRTTCYPKNECGQRATDGNLTHRIVGGQWAGAIEYWPWTASLRRAFSDDDRFIHICGATLIARQWFITAGHCFMAYKSRGKKLLGEKEEFKSVYSLHLGKYYRDVGQASMRVFELDSFYPHPDYDFKTLSNDFAVAKLKEPVARYSNYIQPACLPGKRDFLYTGEACWITGWGDTLHVGGQDQSKLKELSLPLISTESCKKTWPEHFHDSWICTAAAYLEDACAGDSGGPLVMQNSEGRWELIGVAIAGTRSCSTDKNDIKPGIYAKVAYYRDFIDSVTKGACDEPPRGA</sequence>
<evidence type="ECO:0000313" key="8">
    <source>
        <dbReference type="EMBL" id="CAK8694670.1"/>
    </source>
</evidence>
<comment type="caution">
    <text evidence="4">Lacks conserved residue(s) required for the propagation of feature annotation.</text>
</comment>
<feature type="domain" description="P-type" evidence="7">
    <location>
        <begin position="42"/>
        <end position="87"/>
    </location>
</feature>